<dbReference type="CDD" id="cd17535">
    <property type="entry name" value="REC_NarL-like"/>
    <property type="match status" value="1"/>
</dbReference>
<sequence length="139" mass="14365">MAQSKIRVLLVDDHQMVREVIGRTLALQADVEVVGSAGDAYEALALVRAVEPHVVLMDVDMPGLDGIAATAALCAQTPSLRVVMLTATCPPRQVRAAFAAGACGYLLKEGTARELCDGVRTAVSGGRPVSAGVSPDVVP</sequence>
<evidence type="ECO:0000313" key="4">
    <source>
        <dbReference type="EMBL" id="MFD1949068.1"/>
    </source>
</evidence>
<comment type="caution">
    <text evidence="4">The sequence shown here is derived from an EMBL/GenBank/DDBJ whole genome shotgun (WGS) entry which is preliminary data.</text>
</comment>
<accession>A0ABW4TSV2</accession>
<reference evidence="5" key="1">
    <citation type="journal article" date="2019" name="Int. J. Syst. Evol. Microbiol.">
        <title>The Global Catalogue of Microorganisms (GCM) 10K type strain sequencing project: providing services to taxonomists for standard genome sequencing and annotation.</title>
        <authorList>
            <consortium name="The Broad Institute Genomics Platform"/>
            <consortium name="The Broad Institute Genome Sequencing Center for Infectious Disease"/>
            <person name="Wu L."/>
            <person name="Ma J."/>
        </authorList>
    </citation>
    <scope>NUCLEOTIDE SEQUENCE [LARGE SCALE GENOMIC DNA]</scope>
    <source>
        <strain evidence="5">CGMCC 1.12477</strain>
    </source>
</reference>
<keyword evidence="2" id="KW-0597">Phosphoprotein</keyword>
<dbReference type="InterPro" id="IPR001789">
    <property type="entry name" value="Sig_transdc_resp-reg_receiver"/>
</dbReference>
<evidence type="ECO:0000259" key="3">
    <source>
        <dbReference type="PROSITE" id="PS50110"/>
    </source>
</evidence>
<name>A0ABW4TSV2_9ACTN</name>
<dbReference type="Proteomes" id="UP001597351">
    <property type="component" value="Unassembled WGS sequence"/>
</dbReference>
<dbReference type="InterPro" id="IPR058245">
    <property type="entry name" value="NreC/VraR/RcsB-like_REC"/>
</dbReference>
<evidence type="ECO:0000256" key="2">
    <source>
        <dbReference type="PROSITE-ProRule" id="PRU00169"/>
    </source>
</evidence>
<dbReference type="InterPro" id="IPR011006">
    <property type="entry name" value="CheY-like_superfamily"/>
</dbReference>
<dbReference type="PANTHER" id="PTHR43214:SF42">
    <property type="entry name" value="TRANSCRIPTIONAL REGULATORY PROTEIN DESR"/>
    <property type="match status" value="1"/>
</dbReference>
<dbReference type="SUPFAM" id="SSF52172">
    <property type="entry name" value="CheY-like"/>
    <property type="match status" value="1"/>
</dbReference>
<protein>
    <submittedName>
        <fullName evidence="4">Response regulator transcription factor</fullName>
    </submittedName>
</protein>
<dbReference type="RefSeq" id="WP_343921150.1">
    <property type="nucleotide sequence ID" value="NZ_BAAAJT010000003.1"/>
</dbReference>
<feature type="domain" description="Response regulatory" evidence="3">
    <location>
        <begin position="7"/>
        <end position="123"/>
    </location>
</feature>
<organism evidence="4 5">
    <name type="scientific">Nocardioides aestuarii</name>
    <dbReference type="NCBI Taxonomy" id="252231"/>
    <lineage>
        <taxon>Bacteria</taxon>
        <taxon>Bacillati</taxon>
        <taxon>Actinomycetota</taxon>
        <taxon>Actinomycetes</taxon>
        <taxon>Propionibacteriales</taxon>
        <taxon>Nocardioidaceae</taxon>
        <taxon>Nocardioides</taxon>
    </lineage>
</organism>
<proteinExistence type="predicted"/>
<evidence type="ECO:0000256" key="1">
    <source>
        <dbReference type="ARBA" id="ARBA00023125"/>
    </source>
</evidence>
<keyword evidence="1" id="KW-0238">DNA-binding</keyword>
<evidence type="ECO:0000313" key="5">
    <source>
        <dbReference type="Proteomes" id="UP001597351"/>
    </source>
</evidence>
<dbReference type="SMART" id="SM00448">
    <property type="entry name" value="REC"/>
    <property type="match status" value="1"/>
</dbReference>
<dbReference type="EMBL" id="JBHUGD010000004">
    <property type="protein sequence ID" value="MFD1949068.1"/>
    <property type="molecule type" value="Genomic_DNA"/>
</dbReference>
<dbReference type="PROSITE" id="PS50110">
    <property type="entry name" value="RESPONSE_REGULATORY"/>
    <property type="match status" value="1"/>
</dbReference>
<dbReference type="PANTHER" id="PTHR43214">
    <property type="entry name" value="TWO-COMPONENT RESPONSE REGULATOR"/>
    <property type="match status" value="1"/>
</dbReference>
<feature type="modified residue" description="4-aspartylphosphate" evidence="2">
    <location>
        <position position="58"/>
    </location>
</feature>
<dbReference type="InterPro" id="IPR039420">
    <property type="entry name" value="WalR-like"/>
</dbReference>
<dbReference type="Gene3D" id="3.40.50.2300">
    <property type="match status" value="1"/>
</dbReference>
<gene>
    <name evidence="4" type="ORF">ACFSDE_19850</name>
</gene>
<dbReference type="Pfam" id="PF00072">
    <property type="entry name" value="Response_reg"/>
    <property type="match status" value="1"/>
</dbReference>
<keyword evidence="5" id="KW-1185">Reference proteome</keyword>